<dbReference type="SUPFAM" id="SSF55136">
    <property type="entry name" value="Probable bacterial effector-binding domain"/>
    <property type="match status" value="1"/>
</dbReference>
<dbReference type="Pfam" id="PF06445">
    <property type="entry name" value="GyrI-like"/>
    <property type="match status" value="1"/>
</dbReference>
<proteinExistence type="predicted"/>
<evidence type="ECO:0000313" key="3">
    <source>
        <dbReference type="Proteomes" id="UP000290567"/>
    </source>
</evidence>
<feature type="domain" description="GyrI-like small molecule binding" evidence="1">
    <location>
        <begin position="18"/>
        <end position="202"/>
    </location>
</feature>
<sequence>MKFDWKKQETHLYGAKKDPQLVSVPAQKFITLSGEGNPNNQDFSDRVGILYSVAWSIKMGFKKFYNAHPELQADFDYSEFAIFPLEGIWTTKNTADTTDKDSFEYTIMLRQPDWITQEMVDASLAAVAKKEPNELLQNIHFETIEDGKCVQIMHLGSFDDEPSSFQKMDQYVEANGLTRYCHNHREIYLNDARKTAPEKRRTILRYQVE</sequence>
<evidence type="ECO:0000313" key="2">
    <source>
        <dbReference type="EMBL" id="GCF94832.1"/>
    </source>
</evidence>
<dbReference type="InterPro" id="IPR029442">
    <property type="entry name" value="GyrI-like"/>
</dbReference>
<dbReference type="AlphaFoldDB" id="A0A4P5PGQ0"/>
<organism evidence="2 3">
    <name type="scientific">Enterococcus florum</name>
    <dbReference type="NCBI Taxonomy" id="2480627"/>
    <lineage>
        <taxon>Bacteria</taxon>
        <taxon>Bacillati</taxon>
        <taxon>Bacillota</taxon>
        <taxon>Bacilli</taxon>
        <taxon>Lactobacillales</taxon>
        <taxon>Enterococcaceae</taxon>
        <taxon>Enterococcus</taxon>
    </lineage>
</organism>
<name>A0A4P5PGQ0_9ENTE</name>
<reference evidence="3" key="1">
    <citation type="submission" date="2019-02" db="EMBL/GenBank/DDBJ databases">
        <title>Draft genome sequence of Enterococcus sp. Gos25-1.</title>
        <authorList>
            <person name="Tanaka N."/>
            <person name="Shiwa Y."/>
            <person name="Fujita N."/>
        </authorList>
    </citation>
    <scope>NUCLEOTIDE SEQUENCE [LARGE SCALE GENOMIC DNA]</scope>
    <source>
        <strain evidence="3">Gos25-1</strain>
    </source>
</reference>
<dbReference type="OrthoDB" id="4772335at2"/>
<gene>
    <name evidence="2" type="ORF">NRIC_27230</name>
</gene>
<dbReference type="Proteomes" id="UP000290567">
    <property type="component" value="Unassembled WGS sequence"/>
</dbReference>
<dbReference type="RefSeq" id="WP_146623238.1">
    <property type="nucleotide sequence ID" value="NZ_BJCC01000024.1"/>
</dbReference>
<accession>A0A4P5PGQ0</accession>
<dbReference type="Gene3D" id="3.20.80.10">
    <property type="entry name" value="Regulatory factor, effector binding domain"/>
    <property type="match status" value="1"/>
</dbReference>
<comment type="caution">
    <text evidence="2">The sequence shown here is derived from an EMBL/GenBank/DDBJ whole genome shotgun (WGS) entry which is preliminary data.</text>
</comment>
<dbReference type="InterPro" id="IPR011256">
    <property type="entry name" value="Reg_factor_effector_dom_sf"/>
</dbReference>
<dbReference type="InterPro" id="IPR008319">
    <property type="entry name" value="GyrI-like_CCH_Lin2189-like"/>
</dbReference>
<evidence type="ECO:0000259" key="1">
    <source>
        <dbReference type="Pfam" id="PF06445"/>
    </source>
</evidence>
<protein>
    <recommendedName>
        <fullName evidence="1">GyrI-like small molecule binding domain-containing protein</fullName>
    </recommendedName>
</protein>
<dbReference type="PIRSF" id="PIRSF031644">
    <property type="entry name" value="UCP031644"/>
    <property type="match status" value="1"/>
</dbReference>
<dbReference type="EMBL" id="BJCC01000024">
    <property type="protein sequence ID" value="GCF94832.1"/>
    <property type="molecule type" value="Genomic_DNA"/>
</dbReference>
<keyword evidence="3" id="KW-1185">Reference proteome</keyword>